<proteinExistence type="predicted"/>
<feature type="chain" id="PRO_5001871215" evidence="4">
    <location>
        <begin position="21"/>
        <end position="163"/>
    </location>
</feature>
<organism evidence="6 7">
    <name type="scientific">Fukomys damarensis</name>
    <name type="common">Damaraland mole rat</name>
    <name type="synonym">Cryptomys damarensis</name>
    <dbReference type="NCBI Taxonomy" id="885580"/>
    <lineage>
        <taxon>Eukaryota</taxon>
        <taxon>Metazoa</taxon>
        <taxon>Chordata</taxon>
        <taxon>Craniata</taxon>
        <taxon>Vertebrata</taxon>
        <taxon>Euteleostomi</taxon>
        <taxon>Mammalia</taxon>
        <taxon>Eutheria</taxon>
        <taxon>Euarchontoglires</taxon>
        <taxon>Glires</taxon>
        <taxon>Rodentia</taxon>
        <taxon>Hystricomorpha</taxon>
        <taxon>Bathyergidae</taxon>
        <taxon>Fukomys</taxon>
    </lineage>
</organism>
<dbReference type="GO" id="GO:0005576">
    <property type="term" value="C:extracellular region"/>
    <property type="evidence" value="ECO:0007669"/>
    <property type="project" value="UniProtKB-ARBA"/>
</dbReference>
<dbReference type="FunFam" id="2.60.40.10:FF:002487">
    <property type="entry name" value="Immunoglobulin heavy variable 13-2"/>
    <property type="match status" value="1"/>
</dbReference>
<sequence length="163" mass="18196">MTVSLLVFLSALGLPQGVLSQVQLQEVGPGLVKPSQTLSLTCTISGDTVSSTSATWNWIRQPLGRGLEWLGRTYYRSKWYNEYAPSLQGRLTISPDTSKNEFSLQLSSVGTEDTAVYYCARDTVNEPQRKPRHKLPCRVTRDQQGLPRTYQGHPGLTRFCSKS</sequence>
<keyword evidence="1" id="KW-0391">Immunity</keyword>
<dbReference type="InterPro" id="IPR050199">
    <property type="entry name" value="IgHV"/>
</dbReference>
<dbReference type="Proteomes" id="UP000028990">
    <property type="component" value="Unassembled WGS sequence"/>
</dbReference>
<evidence type="ECO:0000256" key="3">
    <source>
        <dbReference type="ARBA" id="ARBA00043265"/>
    </source>
</evidence>
<name>A0A091CR31_FUKDA</name>
<dbReference type="InterPro" id="IPR013106">
    <property type="entry name" value="Ig_V-set"/>
</dbReference>
<dbReference type="InterPro" id="IPR003599">
    <property type="entry name" value="Ig_sub"/>
</dbReference>
<keyword evidence="7" id="KW-1185">Reference proteome</keyword>
<gene>
    <name evidence="6" type="ORF">H920_17951</name>
</gene>
<dbReference type="Pfam" id="PF07686">
    <property type="entry name" value="V-set"/>
    <property type="match status" value="1"/>
</dbReference>
<dbReference type="GO" id="GO:0002250">
    <property type="term" value="P:adaptive immune response"/>
    <property type="evidence" value="ECO:0007669"/>
    <property type="project" value="UniProtKB-KW"/>
</dbReference>
<dbReference type="SUPFAM" id="SSF48726">
    <property type="entry name" value="Immunoglobulin"/>
    <property type="match status" value="1"/>
</dbReference>
<dbReference type="SMART" id="SM00409">
    <property type="entry name" value="IG"/>
    <property type="match status" value="1"/>
</dbReference>
<dbReference type="InterPro" id="IPR007110">
    <property type="entry name" value="Ig-like_dom"/>
</dbReference>
<evidence type="ECO:0000259" key="5">
    <source>
        <dbReference type="PROSITE" id="PS50835"/>
    </source>
</evidence>
<dbReference type="InterPro" id="IPR013783">
    <property type="entry name" value="Ig-like_fold"/>
</dbReference>
<evidence type="ECO:0000256" key="2">
    <source>
        <dbReference type="ARBA" id="ARBA00023130"/>
    </source>
</evidence>
<dbReference type="InterPro" id="IPR036179">
    <property type="entry name" value="Ig-like_dom_sf"/>
</dbReference>
<evidence type="ECO:0000313" key="7">
    <source>
        <dbReference type="Proteomes" id="UP000028990"/>
    </source>
</evidence>
<feature type="signal peptide" evidence="4">
    <location>
        <begin position="1"/>
        <end position="20"/>
    </location>
</feature>
<dbReference type="eggNOG" id="ENOG502SQIG">
    <property type="taxonomic scope" value="Eukaryota"/>
</dbReference>
<dbReference type="SMART" id="SM00406">
    <property type="entry name" value="IGv"/>
    <property type="match status" value="1"/>
</dbReference>
<dbReference type="AlphaFoldDB" id="A0A091CR31"/>
<dbReference type="GO" id="GO:0019814">
    <property type="term" value="C:immunoglobulin complex"/>
    <property type="evidence" value="ECO:0007669"/>
    <property type="project" value="UniProtKB-KW"/>
</dbReference>
<evidence type="ECO:0000256" key="4">
    <source>
        <dbReference type="SAM" id="SignalP"/>
    </source>
</evidence>
<dbReference type="EMBL" id="KN124639">
    <property type="protein sequence ID" value="KFO20652.1"/>
    <property type="molecule type" value="Genomic_DNA"/>
</dbReference>
<feature type="domain" description="Ig-like" evidence="5">
    <location>
        <begin position="15"/>
        <end position="119"/>
    </location>
</feature>
<dbReference type="Gene3D" id="2.60.40.10">
    <property type="entry name" value="Immunoglobulins"/>
    <property type="match status" value="1"/>
</dbReference>
<keyword evidence="3" id="KW-1280">Immunoglobulin</keyword>
<dbReference type="PANTHER" id="PTHR23266">
    <property type="entry name" value="IMMUNOGLOBULIN HEAVY CHAIN"/>
    <property type="match status" value="1"/>
</dbReference>
<reference evidence="6 7" key="1">
    <citation type="submission" date="2013-11" db="EMBL/GenBank/DDBJ databases">
        <title>The Damaraland mole rat (Fukomys damarensis) genome and evolution of African mole rats.</title>
        <authorList>
            <person name="Gladyshev V.N."/>
            <person name="Fang X."/>
        </authorList>
    </citation>
    <scope>NUCLEOTIDE SEQUENCE [LARGE SCALE GENOMIC DNA]</scope>
    <source>
        <tissue evidence="6">Liver</tissue>
    </source>
</reference>
<keyword evidence="4" id="KW-0732">Signal</keyword>
<evidence type="ECO:0000313" key="6">
    <source>
        <dbReference type="EMBL" id="KFO20652.1"/>
    </source>
</evidence>
<evidence type="ECO:0000256" key="1">
    <source>
        <dbReference type="ARBA" id="ARBA00022859"/>
    </source>
</evidence>
<keyword evidence="2" id="KW-1064">Adaptive immunity</keyword>
<protein>
    <submittedName>
        <fullName evidence="6">Ig heavy chain V region M315</fullName>
    </submittedName>
</protein>
<dbReference type="PROSITE" id="PS50835">
    <property type="entry name" value="IG_LIKE"/>
    <property type="match status" value="1"/>
</dbReference>
<accession>A0A091CR31</accession>